<comment type="caution">
    <text evidence="1">The sequence shown here is derived from an EMBL/GenBank/DDBJ whole genome shotgun (WGS) entry which is preliminary data.</text>
</comment>
<proteinExistence type="predicted"/>
<name>A0A5N6L4P5_9ROSI</name>
<evidence type="ECO:0000313" key="1">
    <source>
        <dbReference type="EMBL" id="KAB8772352.1"/>
    </source>
</evidence>
<reference evidence="1 2" key="1">
    <citation type="submission" date="2019-06" db="EMBL/GenBank/DDBJ databases">
        <title>A chromosomal-level reference genome of Carpinus fangiana (Coryloideae, Betulaceae).</title>
        <authorList>
            <person name="Yang X."/>
            <person name="Wang Z."/>
            <person name="Zhang L."/>
            <person name="Hao G."/>
            <person name="Liu J."/>
            <person name="Yang Y."/>
        </authorList>
    </citation>
    <scope>NUCLEOTIDE SEQUENCE [LARGE SCALE GENOMIC DNA]</scope>
    <source>
        <strain evidence="1">Cfa_2016G</strain>
        <tissue evidence="1">Leaf</tissue>
    </source>
</reference>
<dbReference type="Proteomes" id="UP000327013">
    <property type="component" value="Unassembled WGS sequence"/>
</dbReference>
<evidence type="ECO:0000313" key="2">
    <source>
        <dbReference type="Proteomes" id="UP000327013"/>
    </source>
</evidence>
<protein>
    <submittedName>
        <fullName evidence="1">Uncharacterized protein</fullName>
    </submittedName>
</protein>
<dbReference type="EMBL" id="VIBQ01000102">
    <property type="protein sequence ID" value="KAB8772352.1"/>
    <property type="molecule type" value="Genomic_DNA"/>
</dbReference>
<gene>
    <name evidence="1" type="ORF">FH972_026642</name>
</gene>
<sequence>MGTVNTTGSTHNGRQVARQALRVLDVAVSVAVADAQRRNRANELSQCILVGACCRAYRPPPVTTHGRDFAASLRIARRAYVQVIAITMASVTYPSRWARNAALFRSTWGRGKRGKRTDPLQRRGIRARRHLHEYERFRQCFGCLWAAGRPDGEAIAPSRVACLASYLVPIWRRAWCHAWYLRQVATNGTGQPCRGGTGRLQHTP</sequence>
<dbReference type="AlphaFoldDB" id="A0A5N6L4P5"/>
<keyword evidence="2" id="KW-1185">Reference proteome</keyword>
<organism evidence="1 2">
    <name type="scientific">Carpinus fangiana</name>
    <dbReference type="NCBI Taxonomy" id="176857"/>
    <lineage>
        <taxon>Eukaryota</taxon>
        <taxon>Viridiplantae</taxon>
        <taxon>Streptophyta</taxon>
        <taxon>Embryophyta</taxon>
        <taxon>Tracheophyta</taxon>
        <taxon>Spermatophyta</taxon>
        <taxon>Magnoliopsida</taxon>
        <taxon>eudicotyledons</taxon>
        <taxon>Gunneridae</taxon>
        <taxon>Pentapetalae</taxon>
        <taxon>rosids</taxon>
        <taxon>fabids</taxon>
        <taxon>Fagales</taxon>
        <taxon>Betulaceae</taxon>
        <taxon>Carpinus</taxon>
    </lineage>
</organism>
<accession>A0A5N6L4P5</accession>